<accession>A0A841JQG2</accession>
<dbReference type="InterPro" id="IPR011712">
    <property type="entry name" value="Sig_transdc_His_kin_sub3_dim/P"/>
</dbReference>
<dbReference type="CDD" id="cd16917">
    <property type="entry name" value="HATPase_UhpB-NarQ-NarX-like"/>
    <property type="match status" value="1"/>
</dbReference>
<comment type="caution">
    <text evidence="7">The sequence shown here is derived from an EMBL/GenBank/DDBJ whole genome shotgun (WGS) entry which is preliminary data.</text>
</comment>
<feature type="coiled-coil region" evidence="4">
    <location>
        <begin position="159"/>
        <end position="186"/>
    </location>
</feature>
<keyword evidence="4" id="KW-0175">Coiled coil</keyword>
<evidence type="ECO:0000313" key="7">
    <source>
        <dbReference type="EMBL" id="MBB6143390.1"/>
    </source>
</evidence>
<dbReference type="Proteomes" id="UP000538666">
    <property type="component" value="Unassembled WGS sequence"/>
</dbReference>
<evidence type="ECO:0000256" key="3">
    <source>
        <dbReference type="ARBA" id="ARBA00023012"/>
    </source>
</evidence>
<dbReference type="GO" id="GO:0016020">
    <property type="term" value="C:membrane"/>
    <property type="evidence" value="ECO:0007669"/>
    <property type="project" value="InterPro"/>
</dbReference>
<dbReference type="Gene3D" id="1.20.5.1930">
    <property type="match status" value="1"/>
</dbReference>
<feature type="transmembrane region" description="Helical" evidence="5">
    <location>
        <begin position="96"/>
        <end position="127"/>
    </location>
</feature>
<dbReference type="RefSeq" id="WP_050062273.1">
    <property type="nucleotide sequence ID" value="NZ_JACHEK010000002.1"/>
</dbReference>
<dbReference type="Pfam" id="PF07730">
    <property type="entry name" value="HisKA_3"/>
    <property type="match status" value="1"/>
</dbReference>
<keyword evidence="5" id="KW-0472">Membrane</keyword>
<evidence type="ECO:0000259" key="6">
    <source>
        <dbReference type="SMART" id="SM00387"/>
    </source>
</evidence>
<keyword evidence="1 7" id="KW-0808">Transferase</keyword>
<feature type="transmembrane region" description="Helical" evidence="5">
    <location>
        <begin position="139"/>
        <end position="157"/>
    </location>
</feature>
<keyword evidence="5" id="KW-1133">Transmembrane helix</keyword>
<dbReference type="SUPFAM" id="SSF55874">
    <property type="entry name" value="ATPase domain of HSP90 chaperone/DNA topoisomerase II/histidine kinase"/>
    <property type="match status" value="1"/>
</dbReference>
<feature type="domain" description="Histidine kinase/HSP90-like ATPase" evidence="6">
    <location>
        <begin position="278"/>
        <end position="367"/>
    </location>
</feature>
<keyword evidence="8" id="KW-1185">Reference proteome</keyword>
<dbReference type="EC" id="2.7.13.3" evidence="7"/>
<evidence type="ECO:0000256" key="4">
    <source>
        <dbReference type="SAM" id="Coils"/>
    </source>
</evidence>
<keyword evidence="3" id="KW-0902">Two-component regulatory system</keyword>
<sequence length="378" mass="42045">MRAKTQAAGLGLPRKCRSFDWWDFVWLFYSVFFFIEPVYRHDTRYWLQFGGVYTLFLAIYTGVIVLHSRRIQYLLLAALELLSIYYYPHNQGASGMFIYVCAFVPFVTESLAISVSTIVFTCATVLIESFILHVSTLTWAFPVGFSIVVGCTNIFMAQRVRANARLQMAQEEIEQLAKLAERERIARDLHDVLGHTLSVIVLKSELAGRLFSRNPERAAAEIADVEHIARTALTEVREAIRGYRTEGLAAEIQRAHGVLDAAGVTLVCEETPLALTPAEESVLSLVLREAVTNIVRHAQASHCNVRFEEKDGQTLLVVEDDGRGGVREDGNGIRGMRERIEALGGHFAVDAPNKAGTRLTIQIPATQVPIGATQLHSA</sequence>
<evidence type="ECO:0000256" key="5">
    <source>
        <dbReference type="SAM" id="Phobius"/>
    </source>
</evidence>
<protein>
    <submittedName>
        <fullName evidence="7">Two-component system sensor histidine kinase DesK</fullName>
        <ecNumber evidence="7">2.7.13.3</ecNumber>
    </submittedName>
</protein>
<dbReference type="InterPro" id="IPR003594">
    <property type="entry name" value="HATPase_dom"/>
</dbReference>
<dbReference type="InterPro" id="IPR036890">
    <property type="entry name" value="HATPase_C_sf"/>
</dbReference>
<name>A0A841JQG2_9BACT</name>
<dbReference type="InterPro" id="IPR050482">
    <property type="entry name" value="Sensor_HK_TwoCompSys"/>
</dbReference>
<gene>
    <name evidence="7" type="ORF">HNQ77_001334</name>
</gene>
<proteinExistence type="predicted"/>
<evidence type="ECO:0000256" key="2">
    <source>
        <dbReference type="ARBA" id="ARBA00022777"/>
    </source>
</evidence>
<dbReference type="EMBL" id="JACHEK010000002">
    <property type="protein sequence ID" value="MBB6143390.1"/>
    <property type="molecule type" value="Genomic_DNA"/>
</dbReference>
<dbReference type="PANTHER" id="PTHR24421">
    <property type="entry name" value="NITRATE/NITRITE SENSOR PROTEIN NARX-RELATED"/>
    <property type="match status" value="1"/>
</dbReference>
<dbReference type="SMART" id="SM00387">
    <property type="entry name" value="HATPase_c"/>
    <property type="match status" value="1"/>
</dbReference>
<feature type="transmembrane region" description="Helical" evidence="5">
    <location>
        <begin position="45"/>
        <end position="66"/>
    </location>
</feature>
<dbReference type="OrthoDB" id="9797605at2"/>
<dbReference type="Gene3D" id="3.30.565.10">
    <property type="entry name" value="Histidine kinase-like ATPase, C-terminal domain"/>
    <property type="match status" value="1"/>
</dbReference>
<organism evidence="7 8">
    <name type="scientific">Silvibacterium bohemicum</name>
    <dbReference type="NCBI Taxonomy" id="1577686"/>
    <lineage>
        <taxon>Bacteria</taxon>
        <taxon>Pseudomonadati</taxon>
        <taxon>Acidobacteriota</taxon>
        <taxon>Terriglobia</taxon>
        <taxon>Terriglobales</taxon>
        <taxon>Acidobacteriaceae</taxon>
        <taxon>Silvibacterium</taxon>
    </lineage>
</organism>
<evidence type="ECO:0000313" key="8">
    <source>
        <dbReference type="Proteomes" id="UP000538666"/>
    </source>
</evidence>
<keyword evidence="5" id="KW-0812">Transmembrane</keyword>
<dbReference type="AlphaFoldDB" id="A0A841JQG2"/>
<dbReference type="GO" id="GO:0046983">
    <property type="term" value="F:protein dimerization activity"/>
    <property type="evidence" value="ECO:0007669"/>
    <property type="project" value="InterPro"/>
</dbReference>
<dbReference type="PANTHER" id="PTHR24421:SF63">
    <property type="entry name" value="SENSOR HISTIDINE KINASE DESK"/>
    <property type="match status" value="1"/>
</dbReference>
<feature type="transmembrane region" description="Helical" evidence="5">
    <location>
        <begin position="21"/>
        <end position="39"/>
    </location>
</feature>
<dbReference type="Pfam" id="PF02518">
    <property type="entry name" value="HATPase_c"/>
    <property type="match status" value="1"/>
</dbReference>
<keyword evidence="2 7" id="KW-0418">Kinase</keyword>
<evidence type="ECO:0000256" key="1">
    <source>
        <dbReference type="ARBA" id="ARBA00022679"/>
    </source>
</evidence>
<dbReference type="GO" id="GO:0000155">
    <property type="term" value="F:phosphorelay sensor kinase activity"/>
    <property type="evidence" value="ECO:0007669"/>
    <property type="project" value="InterPro"/>
</dbReference>
<reference evidence="7 8" key="1">
    <citation type="submission" date="2020-08" db="EMBL/GenBank/DDBJ databases">
        <title>Genomic Encyclopedia of Type Strains, Phase IV (KMG-IV): sequencing the most valuable type-strain genomes for metagenomic binning, comparative biology and taxonomic classification.</title>
        <authorList>
            <person name="Goeker M."/>
        </authorList>
    </citation>
    <scope>NUCLEOTIDE SEQUENCE [LARGE SCALE GENOMIC DNA]</scope>
    <source>
        <strain evidence="7 8">DSM 103733</strain>
    </source>
</reference>